<sequence length="81" mass="9669">MYTFRVFGQENTLYFPCFLKHGMAFSVFQNTVYFPVQKHRKYNDDSNDSYKEILIECNNEESLEYSNNEETGSKEIESENE</sequence>
<proteinExistence type="predicted"/>
<evidence type="ECO:0000256" key="1">
    <source>
        <dbReference type="SAM" id="MobiDB-lite"/>
    </source>
</evidence>
<organism evidence="2 3">
    <name type="scientific">Gigaspora margarita</name>
    <dbReference type="NCBI Taxonomy" id="4874"/>
    <lineage>
        <taxon>Eukaryota</taxon>
        <taxon>Fungi</taxon>
        <taxon>Fungi incertae sedis</taxon>
        <taxon>Mucoromycota</taxon>
        <taxon>Glomeromycotina</taxon>
        <taxon>Glomeromycetes</taxon>
        <taxon>Diversisporales</taxon>
        <taxon>Gigasporaceae</taxon>
        <taxon>Gigaspora</taxon>
    </lineage>
</organism>
<gene>
    <name evidence="2" type="ORF">GMARGA_LOCUS6858</name>
</gene>
<keyword evidence="3" id="KW-1185">Reference proteome</keyword>
<evidence type="ECO:0000313" key="2">
    <source>
        <dbReference type="EMBL" id="CAG8600475.1"/>
    </source>
</evidence>
<evidence type="ECO:0000313" key="3">
    <source>
        <dbReference type="Proteomes" id="UP000789901"/>
    </source>
</evidence>
<feature type="compositionally biased region" description="Basic and acidic residues" evidence="1">
    <location>
        <begin position="71"/>
        <end position="81"/>
    </location>
</feature>
<comment type="caution">
    <text evidence="2">The sequence shown here is derived from an EMBL/GenBank/DDBJ whole genome shotgun (WGS) entry which is preliminary data.</text>
</comment>
<accession>A0ABN7UJ87</accession>
<name>A0ABN7UJ87_GIGMA</name>
<dbReference type="Proteomes" id="UP000789901">
    <property type="component" value="Unassembled WGS sequence"/>
</dbReference>
<feature type="region of interest" description="Disordered" evidence="1">
    <location>
        <begin position="62"/>
        <end position="81"/>
    </location>
</feature>
<protein>
    <submittedName>
        <fullName evidence="2">23748_t:CDS:1</fullName>
    </submittedName>
</protein>
<reference evidence="2 3" key="1">
    <citation type="submission" date="2021-06" db="EMBL/GenBank/DDBJ databases">
        <authorList>
            <person name="Kallberg Y."/>
            <person name="Tangrot J."/>
            <person name="Rosling A."/>
        </authorList>
    </citation>
    <scope>NUCLEOTIDE SEQUENCE [LARGE SCALE GENOMIC DNA]</scope>
    <source>
        <strain evidence="2 3">120-4 pot B 10/14</strain>
    </source>
</reference>
<dbReference type="EMBL" id="CAJVQB010003195">
    <property type="protein sequence ID" value="CAG8600475.1"/>
    <property type="molecule type" value="Genomic_DNA"/>
</dbReference>